<protein>
    <submittedName>
        <fullName evidence="2">Oxidoreductase</fullName>
    </submittedName>
</protein>
<dbReference type="InterPro" id="IPR036291">
    <property type="entry name" value="NAD(P)-bd_dom_sf"/>
</dbReference>
<dbReference type="PANTHER" id="PTHR43677:SF1">
    <property type="entry name" value="ACRYLYL-COA REDUCTASE ACUI-RELATED"/>
    <property type="match status" value="1"/>
</dbReference>
<dbReference type="Gene3D" id="3.90.180.10">
    <property type="entry name" value="Medium-chain alcohol dehydrogenases, catalytic domain"/>
    <property type="match status" value="1"/>
</dbReference>
<dbReference type="InterPro" id="IPR014188">
    <property type="entry name" value="Acrylyl-CoA_reductase_AcuI"/>
</dbReference>
<dbReference type="NCBIfam" id="TIGR02823">
    <property type="entry name" value="oxido_YhdH"/>
    <property type="match status" value="1"/>
</dbReference>
<gene>
    <name evidence="2" type="ORF">D3875_19420</name>
</gene>
<dbReference type="InterPro" id="IPR013154">
    <property type="entry name" value="ADH-like_N"/>
</dbReference>
<dbReference type="InterPro" id="IPR051397">
    <property type="entry name" value="Zn-ADH-like_protein"/>
</dbReference>
<dbReference type="OrthoDB" id="9782155at2"/>
<evidence type="ECO:0000313" key="2">
    <source>
        <dbReference type="EMBL" id="RJF73392.1"/>
    </source>
</evidence>
<name>A0A418VBM0_9DEIO</name>
<dbReference type="SMART" id="SM00829">
    <property type="entry name" value="PKS_ER"/>
    <property type="match status" value="1"/>
</dbReference>
<comment type="caution">
    <text evidence="2">The sequence shown here is derived from an EMBL/GenBank/DDBJ whole genome shotgun (WGS) entry which is preliminary data.</text>
</comment>
<dbReference type="InterPro" id="IPR011032">
    <property type="entry name" value="GroES-like_sf"/>
</dbReference>
<dbReference type="Proteomes" id="UP000286287">
    <property type="component" value="Unassembled WGS sequence"/>
</dbReference>
<accession>A0A418VBM0</accession>
<dbReference type="SUPFAM" id="SSF51735">
    <property type="entry name" value="NAD(P)-binding Rossmann-fold domains"/>
    <property type="match status" value="1"/>
</dbReference>
<dbReference type="Pfam" id="PF00107">
    <property type="entry name" value="ADH_zinc_N"/>
    <property type="match status" value="1"/>
</dbReference>
<dbReference type="InterPro" id="IPR020843">
    <property type="entry name" value="ER"/>
</dbReference>
<dbReference type="AlphaFoldDB" id="A0A418VBM0"/>
<dbReference type="SUPFAM" id="SSF50129">
    <property type="entry name" value="GroES-like"/>
    <property type="match status" value="1"/>
</dbReference>
<dbReference type="PANTHER" id="PTHR43677">
    <property type="entry name" value="SHORT-CHAIN DEHYDROGENASE/REDUCTASE"/>
    <property type="match status" value="1"/>
</dbReference>
<reference evidence="2 3" key="1">
    <citation type="submission" date="2018-09" db="EMBL/GenBank/DDBJ databases">
        <authorList>
            <person name="Zhu H."/>
        </authorList>
    </citation>
    <scope>NUCLEOTIDE SEQUENCE [LARGE SCALE GENOMIC DNA]</scope>
    <source>
        <strain evidence="2 3">K2S05-167</strain>
    </source>
</reference>
<dbReference type="EMBL" id="QYUJ01000014">
    <property type="protein sequence ID" value="RJF73392.1"/>
    <property type="molecule type" value="Genomic_DNA"/>
</dbReference>
<feature type="domain" description="Enoyl reductase (ER)" evidence="1">
    <location>
        <begin position="21"/>
        <end position="331"/>
    </location>
</feature>
<dbReference type="GO" id="GO:0043957">
    <property type="term" value="F:acryloyl-CoA reductase (NADPH) activity"/>
    <property type="evidence" value="ECO:0007669"/>
    <property type="project" value="TreeGrafter"/>
</dbReference>
<dbReference type="Pfam" id="PF08240">
    <property type="entry name" value="ADH_N"/>
    <property type="match status" value="1"/>
</dbReference>
<evidence type="ECO:0000313" key="3">
    <source>
        <dbReference type="Proteomes" id="UP000286287"/>
    </source>
</evidence>
<evidence type="ECO:0000259" key="1">
    <source>
        <dbReference type="SMART" id="SM00829"/>
    </source>
</evidence>
<organism evidence="2 3">
    <name type="scientific">Deinococcus cavernae</name>
    <dbReference type="NCBI Taxonomy" id="2320857"/>
    <lineage>
        <taxon>Bacteria</taxon>
        <taxon>Thermotogati</taxon>
        <taxon>Deinococcota</taxon>
        <taxon>Deinococci</taxon>
        <taxon>Deinococcales</taxon>
        <taxon>Deinococcaceae</taxon>
        <taxon>Deinococcus</taxon>
    </lineage>
</organism>
<proteinExistence type="predicted"/>
<dbReference type="CDD" id="cd08288">
    <property type="entry name" value="MDR_yhdh"/>
    <property type="match status" value="1"/>
</dbReference>
<keyword evidence="3" id="KW-1185">Reference proteome</keyword>
<sequence length="335" mass="35122">MTNPVLPESFRALRMVKDDAGVRPEFQVLPTSALPEADTLIRVHFSSLNYKDGLAVGGRPGILKTYPMTPGIDLVGEVLTCATAAFKPGDIVIATGWGLGERRDGGFAELARVNAEHLVPLPAGRTTEWAMSVGTAGLTAMLALMALEDHGVKPDQGEVLVTGAAGGVGSTAVSLLATAGFNVTASTGRPDEAEYLRHLGAGQIIHRDELTALKRPLEKERWAGVIDNVGSTTLAAALASTRTHGTVAACGNAGGVDLPATVFPFILRGVTLAGIDSNTCPSARRKLAWQRLSADLPEGKLDTVTHVHALDDVPDLAQQILAGHVRGRTVIRVKD</sequence>
<dbReference type="RefSeq" id="WP_119766125.1">
    <property type="nucleotide sequence ID" value="NZ_QYUJ01000014.1"/>
</dbReference>
<dbReference type="Gene3D" id="3.40.50.720">
    <property type="entry name" value="NAD(P)-binding Rossmann-like Domain"/>
    <property type="match status" value="1"/>
</dbReference>
<dbReference type="InterPro" id="IPR013149">
    <property type="entry name" value="ADH-like_C"/>
</dbReference>